<comment type="caution">
    <text evidence="1">The sequence shown here is derived from an EMBL/GenBank/DDBJ whole genome shotgun (WGS) entry which is preliminary data.</text>
</comment>
<gene>
    <name evidence="1" type="ORF">AFUS01_LOCUS17774</name>
</gene>
<dbReference type="EMBL" id="CAJVCH010172577">
    <property type="protein sequence ID" value="CAG7729034.1"/>
    <property type="molecule type" value="Genomic_DNA"/>
</dbReference>
<organism evidence="1 2">
    <name type="scientific">Allacma fusca</name>
    <dbReference type="NCBI Taxonomy" id="39272"/>
    <lineage>
        <taxon>Eukaryota</taxon>
        <taxon>Metazoa</taxon>
        <taxon>Ecdysozoa</taxon>
        <taxon>Arthropoda</taxon>
        <taxon>Hexapoda</taxon>
        <taxon>Collembola</taxon>
        <taxon>Symphypleona</taxon>
        <taxon>Sminthuridae</taxon>
        <taxon>Allacma</taxon>
    </lineage>
</organism>
<name>A0A8J2P2W3_9HEXA</name>
<dbReference type="InterPro" id="IPR008547">
    <property type="entry name" value="DUF829_TMEM53"/>
</dbReference>
<dbReference type="Proteomes" id="UP000708208">
    <property type="component" value="Unassembled WGS sequence"/>
</dbReference>
<evidence type="ECO:0000313" key="2">
    <source>
        <dbReference type="Proteomes" id="UP000708208"/>
    </source>
</evidence>
<protein>
    <submittedName>
        <fullName evidence="1">Uncharacterized protein</fullName>
    </submittedName>
</protein>
<keyword evidence="2" id="KW-1185">Reference proteome</keyword>
<proteinExistence type="predicted"/>
<reference evidence="1" key="1">
    <citation type="submission" date="2021-06" db="EMBL/GenBank/DDBJ databases">
        <authorList>
            <person name="Hodson N. C."/>
            <person name="Mongue J. A."/>
            <person name="Jaron S. K."/>
        </authorList>
    </citation>
    <scope>NUCLEOTIDE SEQUENCE</scope>
</reference>
<accession>A0A8J2P2W3</accession>
<dbReference type="OrthoDB" id="77878at2759"/>
<evidence type="ECO:0000313" key="1">
    <source>
        <dbReference type="EMBL" id="CAG7729034.1"/>
    </source>
</evidence>
<dbReference type="AlphaFoldDB" id="A0A8J2P2W3"/>
<dbReference type="Pfam" id="PF05705">
    <property type="entry name" value="DUF829"/>
    <property type="match status" value="1"/>
</dbReference>
<feature type="non-terminal residue" evidence="1">
    <location>
        <position position="1"/>
    </location>
</feature>
<sequence>MLQFTVEYPKPEDLDQNCDLAPGHFQNLDIESSGDNKTIVVVLFGWTGAKDKQLEKYSDIYLKRGYIIA</sequence>